<evidence type="ECO:0000256" key="3">
    <source>
        <dbReference type="ARBA" id="ARBA00022692"/>
    </source>
</evidence>
<dbReference type="HAMAP" id="MF_02078">
    <property type="entry name" value="MurJ_MviN"/>
    <property type="match status" value="1"/>
</dbReference>
<dbReference type="NCBIfam" id="TIGR01695">
    <property type="entry name" value="murJ_mviN"/>
    <property type="match status" value="1"/>
</dbReference>
<sequence>MEDGHRLKGNCSLDQKGERATCKRPHAEGKKESSLARSASKVSCAVFFSRILGLVREQVLAGLFGAGTQMDAFVVAFRIPNLLRDLFAEGALSSAFVTVFTEFDEKRSKAETLHLVTSVLTVLTVIVSTIVLLGILFSKELVLLMAPEFQQIAGKVELTTVMTQIMFPFLLAISTASVFMGILNARSYFFLPAFASAMFNLSSILVGGGLAIYLPRHGIDGIIGMAIGTLIGGIAQMAIQLPPLVKIFRPSLKDSSISILRPVLFHPGVKKILKLMIPAIIGLSATQLNIFINTNFASRCAEGSVAWLNYAFRLILFPIGVFGVAVSIAAMPRFAKGAARTDLKVLGDILVSSLTLSMALTIPASIGLWVLGEPIVRLIFERGQFRPFDTLMTVQALRLYAIGLFAYSSVKIVVPAFYALNDTKWPVTGSFMAVVLNVIIILATLSSMQHRAIALSTSITMIVNFAFLTVILYRKIGGFPLRNLFVEGFKILFASLLMGFAVSRLSFFIDPDNGTLVYALEILAVIIVGAFIYFISAYLLRIRSIRMLTARLF</sequence>
<name>A0A1B9F4P2_9BACT</name>
<comment type="subcellular location">
    <subcellularLocation>
        <location evidence="1 10">Cell membrane</location>
        <topology evidence="1 10">Multi-pass membrane protein</topology>
    </subcellularLocation>
</comment>
<reference evidence="12 13" key="1">
    <citation type="submission" date="2016-06" db="EMBL/GenBank/DDBJ databases">
        <title>Respiratory ammonification of nitrate coupled to the oxidation of elemental sulfur in deep-sea autotrophic thermophilic bacteria.</title>
        <authorList>
            <person name="Slobodkina G.B."/>
            <person name="Mardanov A.V."/>
            <person name="Ravin N.V."/>
            <person name="Frolova A.A."/>
            <person name="Viryasiv M.B."/>
            <person name="Chernyh N.A."/>
            <person name="Bonch-Osmolovskaya E.A."/>
            <person name="Slobodkin A.I."/>
        </authorList>
    </citation>
    <scope>NUCLEOTIDE SEQUENCE [LARGE SCALE GENOMIC DNA]</scope>
    <source>
        <strain evidence="12 13">S69</strain>
    </source>
</reference>
<dbReference type="RefSeq" id="WP_083186713.1">
    <property type="nucleotide sequence ID" value="NZ_MAGO01000008.1"/>
</dbReference>
<proteinExistence type="inferred from homology"/>
<feature type="transmembrane region" description="Helical" evidence="10">
    <location>
        <begin position="115"/>
        <end position="137"/>
    </location>
</feature>
<dbReference type="PRINTS" id="PR01806">
    <property type="entry name" value="VIRFACTRMVIN"/>
</dbReference>
<feature type="transmembrane region" description="Helical" evidence="10">
    <location>
        <begin position="485"/>
        <end position="509"/>
    </location>
</feature>
<comment type="pathway">
    <text evidence="10">Cell wall biogenesis; peptidoglycan biosynthesis.</text>
</comment>
<dbReference type="OrthoDB" id="9786339at2"/>
<feature type="transmembrane region" description="Helical" evidence="10">
    <location>
        <begin position="221"/>
        <end position="239"/>
    </location>
</feature>
<keyword evidence="10 11" id="KW-0813">Transport</keyword>
<keyword evidence="13" id="KW-1185">Reference proteome</keyword>
<feature type="transmembrane region" description="Helical" evidence="10">
    <location>
        <begin position="190"/>
        <end position="215"/>
    </location>
</feature>
<evidence type="ECO:0000256" key="1">
    <source>
        <dbReference type="ARBA" id="ARBA00004651"/>
    </source>
</evidence>
<dbReference type="AlphaFoldDB" id="A0A1B9F4P2"/>
<dbReference type="GO" id="GO:0015648">
    <property type="term" value="F:lipid-linked peptidoglycan transporter activity"/>
    <property type="evidence" value="ECO:0007669"/>
    <property type="project" value="UniProtKB-UniRule"/>
</dbReference>
<keyword evidence="4 10" id="KW-0133">Cell shape</keyword>
<feature type="transmembrane region" description="Helical" evidence="10">
    <location>
        <begin position="427"/>
        <end position="446"/>
    </location>
</feature>
<dbReference type="GO" id="GO:0005886">
    <property type="term" value="C:plasma membrane"/>
    <property type="evidence" value="ECO:0007669"/>
    <property type="project" value="UniProtKB-SubCell"/>
</dbReference>
<dbReference type="GO" id="GO:0034204">
    <property type="term" value="P:lipid translocation"/>
    <property type="evidence" value="ECO:0007669"/>
    <property type="project" value="TreeGrafter"/>
</dbReference>
<keyword evidence="10 11" id="KW-0961">Cell wall biogenesis/degradation</keyword>
<dbReference type="Pfam" id="PF03023">
    <property type="entry name" value="MurJ"/>
    <property type="match status" value="1"/>
</dbReference>
<dbReference type="GO" id="GO:0008360">
    <property type="term" value="P:regulation of cell shape"/>
    <property type="evidence" value="ECO:0007669"/>
    <property type="project" value="UniProtKB-UniRule"/>
</dbReference>
<keyword evidence="6 10" id="KW-1133">Transmembrane helix</keyword>
<dbReference type="GO" id="GO:0071555">
    <property type="term" value="P:cell wall organization"/>
    <property type="evidence" value="ECO:0007669"/>
    <property type="project" value="UniProtKB-UniRule"/>
</dbReference>
<dbReference type="Proteomes" id="UP000093080">
    <property type="component" value="Unassembled WGS sequence"/>
</dbReference>
<feature type="transmembrane region" description="Helical" evidence="10">
    <location>
        <begin position="165"/>
        <end position="183"/>
    </location>
</feature>
<evidence type="ECO:0000256" key="5">
    <source>
        <dbReference type="ARBA" id="ARBA00022984"/>
    </source>
</evidence>
<dbReference type="STRING" id="1156395.DBT_1714"/>
<dbReference type="InterPro" id="IPR051050">
    <property type="entry name" value="Lipid_II_flippase_MurJ/MviN"/>
</dbReference>
<feature type="transmembrane region" description="Helical" evidence="10">
    <location>
        <begin position="515"/>
        <end position="540"/>
    </location>
</feature>
<dbReference type="PANTHER" id="PTHR47019:SF1">
    <property type="entry name" value="LIPID II FLIPPASE MURJ"/>
    <property type="match status" value="1"/>
</dbReference>
<dbReference type="UniPathway" id="UPA00219"/>
<dbReference type="PANTHER" id="PTHR47019">
    <property type="entry name" value="LIPID II FLIPPASE MURJ"/>
    <property type="match status" value="1"/>
</dbReference>
<feature type="transmembrane region" description="Helical" evidence="10">
    <location>
        <begin position="399"/>
        <end position="420"/>
    </location>
</feature>
<dbReference type="PATRIC" id="fig|1156395.6.peg.1730"/>
<accession>A0A1B9F4P2</accession>
<evidence type="ECO:0000256" key="9">
    <source>
        <dbReference type="ARBA" id="ARBA00061532"/>
    </source>
</evidence>
<evidence type="ECO:0000256" key="6">
    <source>
        <dbReference type="ARBA" id="ARBA00022989"/>
    </source>
</evidence>
<comment type="function">
    <text evidence="8 10 11">Involved in peptidoglycan biosynthesis. Transports lipid-linked peptidoglycan precursors from the inner to the outer leaflet of the cytoplasmic membrane.</text>
</comment>
<evidence type="ECO:0000256" key="2">
    <source>
        <dbReference type="ARBA" id="ARBA00022475"/>
    </source>
</evidence>
<keyword evidence="7 10" id="KW-0472">Membrane</keyword>
<keyword evidence="5 10" id="KW-0573">Peptidoglycan synthesis</keyword>
<evidence type="ECO:0000256" key="11">
    <source>
        <dbReference type="PIRNR" id="PIRNR002869"/>
    </source>
</evidence>
<organism evidence="12 13">
    <name type="scientific">Dissulfuribacter thermophilus</name>
    <dbReference type="NCBI Taxonomy" id="1156395"/>
    <lineage>
        <taxon>Bacteria</taxon>
        <taxon>Pseudomonadati</taxon>
        <taxon>Thermodesulfobacteriota</taxon>
        <taxon>Dissulfuribacteria</taxon>
        <taxon>Dissulfuribacterales</taxon>
        <taxon>Dissulfuribacteraceae</taxon>
        <taxon>Dissulfuribacter</taxon>
    </lineage>
</organism>
<gene>
    <name evidence="10" type="primary">murJ</name>
    <name evidence="12" type="ORF">DBT_1714</name>
</gene>
<protein>
    <recommendedName>
        <fullName evidence="10">Probable lipid II flippase MurJ</fullName>
    </recommendedName>
</protein>
<dbReference type="CDD" id="cd13123">
    <property type="entry name" value="MATE_MurJ_like"/>
    <property type="match status" value="1"/>
</dbReference>
<evidence type="ECO:0000256" key="10">
    <source>
        <dbReference type="HAMAP-Rule" id="MF_02078"/>
    </source>
</evidence>
<comment type="similarity">
    <text evidence="9 10 11">Belongs to the MurJ/MviN family.</text>
</comment>
<keyword evidence="2 10" id="KW-1003">Cell membrane</keyword>
<evidence type="ECO:0000256" key="4">
    <source>
        <dbReference type="ARBA" id="ARBA00022960"/>
    </source>
</evidence>
<evidence type="ECO:0000313" key="12">
    <source>
        <dbReference type="EMBL" id="OCC14919.1"/>
    </source>
</evidence>
<feature type="transmembrane region" description="Helical" evidence="10">
    <location>
        <begin position="272"/>
        <end position="292"/>
    </location>
</feature>
<feature type="transmembrane region" description="Helical" evidence="10">
    <location>
        <begin position="312"/>
        <end position="334"/>
    </location>
</feature>
<dbReference type="InterPro" id="IPR004268">
    <property type="entry name" value="MurJ"/>
</dbReference>
<dbReference type="EMBL" id="MAGO01000008">
    <property type="protein sequence ID" value="OCC14919.1"/>
    <property type="molecule type" value="Genomic_DNA"/>
</dbReference>
<keyword evidence="3 10" id="KW-0812">Transmembrane</keyword>
<dbReference type="PIRSF" id="PIRSF002869">
    <property type="entry name" value="MviN"/>
    <property type="match status" value="1"/>
</dbReference>
<evidence type="ECO:0000256" key="8">
    <source>
        <dbReference type="ARBA" id="ARBA00060041"/>
    </source>
</evidence>
<feature type="transmembrane region" description="Helical" evidence="10">
    <location>
        <begin position="346"/>
        <end position="371"/>
    </location>
</feature>
<dbReference type="GO" id="GO:0009252">
    <property type="term" value="P:peptidoglycan biosynthetic process"/>
    <property type="evidence" value="ECO:0007669"/>
    <property type="project" value="UniProtKB-UniRule"/>
</dbReference>
<feature type="transmembrane region" description="Helical" evidence="10">
    <location>
        <begin position="452"/>
        <end position="473"/>
    </location>
</feature>
<comment type="caution">
    <text evidence="12">The sequence shown here is derived from an EMBL/GenBank/DDBJ whole genome shotgun (WGS) entry which is preliminary data.</text>
</comment>
<evidence type="ECO:0000256" key="7">
    <source>
        <dbReference type="ARBA" id="ARBA00023136"/>
    </source>
</evidence>
<evidence type="ECO:0000313" key="13">
    <source>
        <dbReference type="Proteomes" id="UP000093080"/>
    </source>
</evidence>